<evidence type="ECO:0000256" key="2">
    <source>
        <dbReference type="ARBA" id="ARBA00007131"/>
    </source>
</evidence>
<dbReference type="InterPro" id="IPR029061">
    <property type="entry name" value="THDP-binding"/>
</dbReference>
<dbReference type="PANTHER" id="PTHR43825:SF1">
    <property type="entry name" value="TRANSKETOLASE-LIKE PYRIMIDINE-BINDING DOMAIN-CONTAINING PROTEIN"/>
    <property type="match status" value="1"/>
</dbReference>
<dbReference type="CDD" id="cd07033">
    <property type="entry name" value="TPP_PYR_DXS_TK_like"/>
    <property type="match status" value="1"/>
</dbReference>
<dbReference type="InterPro" id="IPR005475">
    <property type="entry name" value="Transketolase-like_Pyr-bd"/>
</dbReference>
<comment type="cofactor">
    <cofactor evidence="1">
        <name>thiamine diphosphate</name>
        <dbReference type="ChEBI" id="CHEBI:58937"/>
    </cofactor>
</comment>
<sequence length="299" mass="33284">MEKMGMHCGRMLAAHMKNDEKIYVLDGDLADSNGAICVHQQHPERFIMAGIAEQSMVSVAAGMASVQLKPWVFSFAAFLCYRAYDQIRIGLSQAKMNVKLVGSHAGGFTGRNGQTHAAINDIAVMASLPNIHIWSPACKGDLAYAMDRMLKDEHPTYLRLPREPLGDLPSEPKEWYWLKPARRVTLVATGLSVHIALQVHKLLSKMNMEVGVINVNKIVPLPESLLHSINALCTEIIVIEDHYQVGGLASMLSIHRLSCRIHAKGWGMNFTGQSGDYEEILHHYDLNPHRICQEVLTLN</sequence>
<gene>
    <name evidence="5" type="ORF">KK083_01220</name>
</gene>
<dbReference type="SUPFAM" id="SSF52922">
    <property type="entry name" value="TK C-terminal domain-like"/>
    <property type="match status" value="1"/>
</dbReference>
<dbReference type="InterPro" id="IPR009014">
    <property type="entry name" value="Transketo_C/PFOR_II"/>
</dbReference>
<keyword evidence="3" id="KW-0786">Thiamine pyrophosphate</keyword>
<name>A0AAP2DFJ5_9BACT</name>
<dbReference type="FunFam" id="3.40.50.970:FF:000129">
    <property type="entry name" value="Transketolase"/>
    <property type="match status" value="1"/>
</dbReference>
<comment type="caution">
    <text evidence="5">The sequence shown here is derived from an EMBL/GenBank/DDBJ whole genome shotgun (WGS) entry which is preliminary data.</text>
</comment>
<evidence type="ECO:0000256" key="1">
    <source>
        <dbReference type="ARBA" id="ARBA00001964"/>
    </source>
</evidence>
<dbReference type="PANTHER" id="PTHR43825">
    <property type="entry name" value="PYRUVATE DEHYDROGENASE E1 COMPONENT"/>
    <property type="match status" value="1"/>
</dbReference>
<dbReference type="InterPro" id="IPR033248">
    <property type="entry name" value="Transketolase_C"/>
</dbReference>
<dbReference type="EMBL" id="JAHESF010000001">
    <property type="protein sequence ID" value="MBT1695476.1"/>
    <property type="molecule type" value="Genomic_DNA"/>
</dbReference>
<dbReference type="Proteomes" id="UP001319200">
    <property type="component" value="Unassembled WGS sequence"/>
</dbReference>
<evidence type="ECO:0000256" key="3">
    <source>
        <dbReference type="ARBA" id="ARBA00023052"/>
    </source>
</evidence>
<organism evidence="5 6">
    <name type="scientific">Chryseosolibacter histidini</name>
    <dbReference type="NCBI Taxonomy" id="2782349"/>
    <lineage>
        <taxon>Bacteria</taxon>
        <taxon>Pseudomonadati</taxon>
        <taxon>Bacteroidota</taxon>
        <taxon>Cytophagia</taxon>
        <taxon>Cytophagales</taxon>
        <taxon>Chryseotaleaceae</taxon>
        <taxon>Chryseosolibacter</taxon>
    </lineage>
</organism>
<dbReference type="SMART" id="SM00861">
    <property type="entry name" value="Transket_pyr"/>
    <property type="match status" value="1"/>
</dbReference>
<dbReference type="Pfam" id="PF02780">
    <property type="entry name" value="Transketolase_C"/>
    <property type="match status" value="1"/>
</dbReference>
<keyword evidence="6" id="KW-1185">Reference proteome</keyword>
<dbReference type="Pfam" id="PF02779">
    <property type="entry name" value="Transket_pyr"/>
    <property type="match status" value="1"/>
</dbReference>
<comment type="similarity">
    <text evidence="2">Belongs to the transketolase family.</text>
</comment>
<evidence type="ECO:0000313" key="5">
    <source>
        <dbReference type="EMBL" id="MBT1695476.1"/>
    </source>
</evidence>
<dbReference type="Gene3D" id="3.40.50.970">
    <property type="match status" value="1"/>
</dbReference>
<reference evidence="5 6" key="1">
    <citation type="submission" date="2021-05" db="EMBL/GenBank/DDBJ databases">
        <title>A Polyphasic approach of four new species of the genus Ohtaekwangia: Ohtaekwangia histidinii sp. nov., Ohtaekwangia cretensis sp. nov., Ohtaekwangia indiensis sp. nov., Ohtaekwangia reichenbachii sp. nov. from diverse environment.</title>
        <authorList>
            <person name="Octaviana S."/>
        </authorList>
    </citation>
    <scope>NUCLEOTIDE SEQUENCE [LARGE SCALE GENOMIC DNA]</scope>
    <source>
        <strain evidence="5 6">PWU4</strain>
    </source>
</reference>
<feature type="domain" description="Transketolase-like pyrimidine-binding" evidence="4">
    <location>
        <begin position="2"/>
        <end position="167"/>
    </location>
</feature>
<protein>
    <recommendedName>
        <fullName evidence="4">Transketolase-like pyrimidine-binding domain-containing protein</fullName>
    </recommendedName>
</protein>
<dbReference type="SUPFAM" id="SSF52518">
    <property type="entry name" value="Thiamin diphosphate-binding fold (THDP-binding)"/>
    <property type="match status" value="1"/>
</dbReference>
<evidence type="ECO:0000259" key="4">
    <source>
        <dbReference type="SMART" id="SM00861"/>
    </source>
</evidence>
<dbReference type="Gene3D" id="3.40.50.920">
    <property type="match status" value="1"/>
</dbReference>
<dbReference type="RefSeq" id="WP_254159667.1">
    <property type="nucleotide sequence ID" value="NZ_JAHESF010000001.1"/>
</dbReference>
<accession>A0AAP2DFJ5</accession>
<proteinExistence type="inferred from homology"/>
<evidence type="ECO:0000313" key="6">
    <source>
        <dbReference type="Proteomes" id="UP001319200"/>
    </source>
</evidence>
<dbReference type="InterPro" id="IPR051157">
    <property type="entry name" value="PDH/Transketolase"/>
</dbReference>
<dbReference type="AlphaFoldDB" id="A0AAP2DFJ5"/>